<reference evidence="15" key="1">
    <citation type="journal article" date="2012" name="FEMS Microbiol. Ecol.">
        <title>Characterization of a new Acidobacteria-derived moderately thermostable lipase from a Brazilian Atlantic Forest soil metagenome.</title>
        <authorList>
            <person name="Faoro H."/>
            <person name="Glogauer A."/>
            <person name="Couto G.H."/>
            <person name="de Souza E.M."/>
            <person name="Rigo L.U."/>
            <person name="Cruz L.M."/>
            <person name="Monteiro R.A."/>
            <person name="de Oliveira Pedrosa F."/>
        </authorList>
    </citation>
    <scope>NUCLEOTIDE SEQUENCE</scope>
</reference>
<evidence type="ECO:0000259" key="14">
    <source>
        <dbReference type="PROSITE" id="PS52004"/>
    </source>
</evidence>
<comment type="function">
    <text evidence="10">Proposed to synthesize NOD factor fatty acyl chain. Involved in the synthesis of a highly unsaturated fatty acid moiety, which forms part of a lipo-oligosaccharide that is responsible for host specificity.</text>
</comment>
<dbReference type="InterPro" id="IPR020841">
    <property type="entry name" value="PKS_Beta-ketoAc_synthase_dom"/>
</dbReference>
<dbReference type="GO" id="GO:0006633">
    <property type="term" value="P:fatty acid biosynthetic process"/>
    <property type="evidence" value="ECO:0007669"/>
    <property type="project" value="InterPro"/>
</dbReference>
<proteinExistence type="inferred from homology"/>
<dbReference type="AlphaFoldDB" id="G8DPM2"/>
<evidence type="ECO:0000256" key="1">
    <source>
        <dbReference type="ARBA" id="ARBA00004533"/>
    </source>
</evidence>
<keyword evidence="3" id="KW-0536">Nodulation</keyword>
<dbReference type="PROSITE" id="PS52004">
    <property type="entry name" value="KS3_2"/>
    <property type="match status" value="1"/>
</dbReference>
<evidence type="ECO:0000256" key="13">
    <source>
        <dbReference type="RuleBase" id="RU003694"/>
    </source>
</evidence>
<feature type="domain" description="Ketosynthase family 3 (KS3)" evidence="14">
    <location>
        <begin position="2"/>
        <end position="402"/>
    </location>
</feature>
<keyword evidence="6 13" id="KW-0808">Transferase</keyword>
<evidence type="ECO:0000256" key="5">
    <source>
        <dbReference type="ARBA" id="ARBA00022519"/>
    </source>
</evidence>
<keyword evidence="5" id="KW-0997">Cell inner membrane</keyword>
<evidence type="ECO:0000256" key="6">
    <source>
        <dbReference type="ARBA" id="ARBA00022679"/>
    </source>
</evidence>
<sequence length="404" mass="42813">MRHRVVVTGAGVVSALGNDSSEFWQALMAGQPGIRPLQAVDRTLLRFQNGAEAQAFDPSRHFEEKEIGLLDRFAQFGVVAAREAIVQAGIQWNDELRESTAIVTGSCVGGQNTEDEGFVNLYRNNIPRVNPLTIPRTMENAAASRISVETGVVGPTYTVSTACSSANHAIGQAFWMVRSGLARMAIAGGSEAVFSLGFLKAWEAMRVVSPDTCRPFSKDRRGLILGEGGAMLVLEPLEVARARGAKMYAEVAGFGMSSDAFHITQPSPDGAARAMRAALSDAGLRPENIGYINAHGTATQANDSTETTAIRKVFGAHANRLAVSSTKSMHGHTLGAAGAIEAVATLLSLCHGILPPTANFTESDPACDLDVIPNEARQMQVECALSNSFAFGGLNAVLAFRRAP</sequence>
<dbReference type="PROSITE" id="PS00606">
    <property type="entry name" value="KS3_1"/>
    <property type="match status" value="1"/>
</dbReference>
<dbReference type="InterPro" id="IPR018201">
    <property type="entry name" value="Ketoacyl_synth_AS"/>
</dbReference>
<evidence type="ECO:0000256" key="9">
    <source>
        <dbReference type="ARBA" id="ARBA00023136"/>
    </source>
</evidence>
<evidence type="ECO:0000256" key="8">
    <source>
        <dbReference type="ARBA" id="ARBA00022989"/>
    </source>
</evidence>
<dbReference type="SUPFAM" id="SSF53901">
    <property type="entry name" value="Thiolase-like"/>
    <property type="match status" value="2"/>
</dbReference>
<evidence type="ECO:0000313" key="15">
    <source>
        <dbReference type="EMBL" id="AER58200.1"/>
    </source>
</evidence>
<comment type="similarity">
    <text evidence="2 13">Belongs to the thiolase-like superfamily. Beta-ketoacyl-ACP synthases family.</text>
</comment>
<dbReference type="Pfam" id="PF02801">
    <property type="entry name" value="Ketoacyl-synt_C"/>
    <property type="match status" value="1"/>
</dbReference>
<keyword evidence="4" id="KW-1003">Cell membrane</keyword>
<dbReference type="InterPro" id="IPR014031">
    <property type="entry name" value="Ketoacyl_synth_C"/>
</dbReference>
<dbReference type="InterPro" id="IPR014030">
    <property type="entry name" value="Ketoacyl_synth_N"/>
</dbReference>
<dbReference type="NCBIfam" id="NF005589">
    <property type="entry name" value="PRK07314.1"/>
    <property type="match status" value="1"/>
</dbReference>
<evidence type="ECO:0000256" key="12">
    <source>
        <dbReference type="ARBA" id="ARBA00041756"/>
    </source>
</evidence>
<dbReference type="GO" id="GO:0004315">
    <property type="term" value="F:3-oxoacyl-[acyl-carrier-protein] synthase activity"/>
    <property type="evidence" value="ECO:0007669"/>
    <property type="project" value="InterPro"/>
</dbReference>
<dbReference type="Pfam" id="PF00109">
    <property type="entry name" value="ketoacyl-synt"/>
    <property type="match status" value="1"/>
</dbReference>
<dbReference type="InterPro" id="IPR000794">
    <property type="entry name" value="Beta-ketoacyl_synthase"/>
</dbReference>
<evidence type="ECO:0000256" key="2">
    <source>
        <dbReference type="ARBA" id="ARBA00008467"/>
    </source>
</evidence>
<dbReference type="GO" id="GO:0005886">
    <property type="term" value="C:plasma membrane"/>
    <property type="evidence" value="ECO:0007669"/>
    <property type="project" value="UniProtKB-SubCell"/>
</dbReference>
<dbReference type="PANTHER" id="PTHR11712:SF352">
    <property type="entry name" value="3-OXOACYL-[ACYL-CARRIER-PROTEIN] SYNTHASE"/>
    <property type="match status" value="1"/>
</dbReference>
<keyword evidence="7" id="KW-0812">Transmembrane</keyword>
<evidence type="ECO:0000256" key="10">
    <source>
        <dbReference type="ARBA" id="ARBA00037576"/>
    </source>
</evidence>
<evidence type="ECO:0000256" key="11">
    <source>
        <dbReference type="ARBA" id="ARBA00039445"/>
    </source>
</evidence>
<dbReference type="FunFam" id="3.40.47.10:FF:000029">
    <property type="entry name" value="3-oxoacyl-[acyl-carrier-protein] synthase 1"/>
    <property type="match status" value="1"/>
</dbReference>
<dbReference type="PANTHER" id="PTHR11712">
    <property type="entry name" value="POLYKETIDE SYNTHASE-RELATED"/>
    <property type="match status" value="1"/>
</dbReference>
<evidence type="ECO:0000256" key="7">
    <source>
        <dbReference type="ARBA" id="ARBA00022692"/>
    </source>
</evidence>
<evidence type="ECO:0000256" key="3">
    <source>
        <dbReference type="ARBA" id="ARBA00022458"/>
    </source>
</evidence>
<dbReference type="InterPro" id="IPR016039">
    <property type="entry name" value="Thiolase-like"/>
</dbReference>
<keyword evidence="9" id="KW-0472">Membrane</keyword>
<dbReference type="SMART" id="SM00825">
    <property type="entry name" value="PKS_KS"/>
    <property type="match status" value="1"/>
</dbReference>
<organism evidence="15">
    <name type="scientific">uncultured Acidobacteriota bacterium</name>
    <dbReference type="NCBI Taxonomy" id="171953"/>
    <lineage>
        <taxon>Bacteria</taxon>
        <taxon>Pseudomonadati</taxon>
        <taxon>Acidobacteriota</taxon>
        <taxon>environmental samples</taxon>
    </lineage>
</organism>
<gene>
    <name evidence="15" type="ORF">LP001_018</name>
</gene>
<dbReference type="EMBL" id="HQ856049">
    <property type="protein sequence ID" value="AER58200.1"/>
    <property type="molecule type" value="Genomic_DNA"/>
</dbReference>
<dbReference type="Gene3D" id="3.40.47.10">
    <property type="match status" value="1"/>
</dbReference>
<dbReference type="CDD" id="cd00834">
    <property type="entry name" value="KAS_I_II"/>
    <property type="match status" value="1"/>
</dbReference>
<keyword evidence="8" id="KW-1133">Transmembrane helix</keyword>
<evidence type="ECO:0000256" key="4">
    <source>
        <dbReference type="ARBA" id="ARBA00022475"/>
    </source>
</evidence>
<accession>G8DPM2</accession>
<protein>
    <recommendedName>
        <fullName evidence="11">Nodulation protein E</fullName>
    </recommendedName>
    <alternativeName>
        <fullName evidence="12">Host-specificity of nodulation protein B</fullName>
    </alternativeName>
</protein>
<comment type="subcellular location">
    <subcellularLocation>
        <location evidence="1">Cell inner membrane</location>
    </subcellularLocation>
</comment>
<name>G8DPM2_9BACT</name>